<evidence type="ECO:0000313" key="2">
    <source>
        <dbReference type="EMBL" id="PRF61594.1"/>
    </source>
</evidence>
<name>A0A2S9M9W2_9BURK</name>
<sequence length="280" mass="30676">MVAMKKISIVNGKGGTGKTTIVRHLVYTAIERGIRVLVVDLDPQGNLTRSMLYRKLTAKSGPSVMGAALTWEHLGLPDVTENSSAHLLYQGKRDVNPMRIVDGAAMIGATPELEDVMTWPLESAAKARESLDALADQFDLCVIDTAPTMSNLVLGGMICADYVVIPTDLGIDSMSGLLSTSEKLELVKREWNPDLELVGVLLNKVNLRRADDQSMRTTVRNAFDDAVLEHELRDRAGVRLTSFHPVWARRRGESDRLAAKEMHAVCDSILERIGLSVSNA</sequence>
<dbReference type="AlphaFoldDB" id="A0A2S9M9W2"/>
<dbReference type="InterPro" id="IPR027417">
    <property type="entry name" value="P-loop_NTPase"/>
</dbReference>
<accession>A0A2S9M9W2</accession>
<dbReference type="OMA" id="PVWKIKK"/>
<dbReference type="SUPFAM" id="SSF52540">
    <property type="entry name" value="P-loop containing nucleoside triphosphate hydrolases"/>
    <property type="match status" value="1"/>
</dbReference>
<organism evidence="2 3">
    <name type="scientific">Burkholderia multivorans</name>
    <dbReference type="NCBI Taxonomy" id="87883"/>
    <lineage>
        <taxon>Bacteria</taxon>
        <taxon>Pseudomonadati</taxon>
        <taxon>Pseudomonadota</taxon>
        <taxon>Betaproteobacteria</taxon>
        <taxon>Burkholderiales</taxon>
        <taxon>Burkholderiaceae</taxon>
        <taxon>Burkholderia</taxon>
        <taxon>Burkholderia cepacia complex</taxon>
    </lineage>
</organism>
<comment type="caution">
    <text evidence="2">The sequence shown here is derived from an EMBL/GenBank/DDBJ whole genome shotgun (WGS) entry which is preliminary data.</text>
</comment>
<evidence type="ECO:0000313" key="3">
    <source>
        <dbReference type="Proteomes" id="UP000238982"/>
    </source>
</evidence>
<proteinExistence type="predicted"/>
<dbReference type="InterPro" id="IPR025669">
    <property type="entry name" value="AAA_dom"/>
</dbReference>
<dbReference type="EMBL" id="PVGH01000051">
    <property type="protein sequence ID" value="PRF61594.1"/>
    <property type="molecule type" value="Genomic_DNA"/>
</dbReference>
<protein>
    <submittedName>
        <fullName evidence="2">ParA family protein</fullName>
    </submittedName>
</protein>
<dbReference type="CDD" id="cd02042">
    <property type="entry name" value="ParAB_family"/>
    <property type="match status" value="1"/>
</dbReference>
<dbReference type="InterPro" id="IPR050678">
    <property type="entry name" value="DNA_Partitioning_ATPase"/>
</dbReference>
<reference evidence="2 3" key="1">
    <citation type="submission" date="2018-03" db="EMBL/GenBank/DDBJ databases">
        <authorList>
            <person name="Keele B.F."/>
        </authorList>
    </citation>
    <scope>NUCLEOTIDE SEQUENCE [LARGE SCALE GENOMIC DNA]</scope>
    <source>
        <strain evidence="2 3">AU19729</strain>
    </source>
</reference>
<dbReference type="Gene3D" id="3.40.50.300">
    <property type="entry name" value="P-loop containing nucleotide triphosphate hydrolases"/>
    <property type="match status" value="1"/>
</dbReference>
<gene>
    <name evidence="2" type="ORF">C6Q15_11460</name>
</gene>
<dbReference type="Pfam" id="PF13614">
    <property type="entry name" value="AAA_31"/>
    <property type="match status" value="1"/>
</dbReference>
<dbReference type="PANTHER" id="PTHR13696:SF99">
    <property type="entry name" value="COBYRINIC ACID AC-DIAMIDE SYNTHASE"/>
    <property type="match status" value="1"/>
</dbReference>
<dbReference type="Proteomes" id="UP000238982">
    <property type="component" value="Unassembled WGS sequence"/>
</dbReference>
<evidence type="ECO:0000259" key="1">
    <source>
        <dbReference type="Pfam" id="PF13614"/>
    </source>
</evidence>
<dbReference type="PANTHER" id="PTHR13696">
    <property type="entry name" value="P-LOOP CONTAINING NUCLEOSIDE TRIPHOSPHATE HYDROLASE"/>
    <property type="match status" value="1"/>
</dbReference>
<dbReference type="OrthoDB" id="9785810at2"/>
<feature type="domain" description="AAA" evidence="1">
    <location>
        <begin position="4"/>
        <end position="196"/>
    </location>
</feature>